<protein>
    <submittedName>
        <fullName evidence="2">ApaG domain</fullName>
    </submittedName>
</protein>
<dbReference type="Proteomes" id="UP001431634">
    <property type="component" value="Unassembled WGS sequence"/>
</dbReference>
<keyword evidence="3" id="KW-1185">Reference proteome</keyword>
<proteinExistence type="predicted"/>
<dbReference type="Pfam" id="PF04379">
    <property type="entry name" value="DUF525"/>
    <property type="match status" value="1"/>
</dbReference>
<dbReference type="PROSITE" id="PS51087">
    <property type="entry name" value="APAG"/>
    <property type="match status" value="1"/>
</dbReference>
<dbReference type="PANTHER" id="PTHR14289:SF16">
    <property type="entry name" value="POLYMERASE DELTA-INTERACTING PROTEIN 2"/>
    <property type="match status" value="1"/>
</dbReference>
<dbReference type="SUPFAM" id="SSF110069">
    <property type="entry name" value="ApaG-like"/>
    <property type="match status" value="1"/>
</dbReference>
<dbReference type="InterPro" id="IPR007474">
    <property type="entry name" value="ApaG_domain"/>
</dbReference>
<reference evidence="2" key="1">
    <citation type="submission" date="2023-05" db="EMBL/GenBank/DDBJ databases">
        <title>Whole genome sequence of Commensalibacter sp.</title>
        <authorList>
            <person name="Charoenyingcharoen P."/>
            <person name="Yukphan P."/>
        </authorList>
    </citation>
    <scope>NUCLEOTIDE SEQUENCE</scope>
    <source>
        <strain evidence="2">TBRC 16381</strain>
    </source>
</reference>
<comment type="caution">
    <text evidence="2">The sequence shown here is derived from an EMBL/GenBank/DDBJ whole genome shotgun (WGS) entry which is preliminary data.</text>
</comment>
<evidence type="ECO:0000259" key="1">
    <source>
        <dbReference type="PROSITE" id="PS51087"/>
    </source>
</evidence>
<feature type="domain" description="ApaG" evidence="1">
    <location>
        <begin position="32"/>
        <end position="156"/>
    </location>
</feature>
<gene>
    <name evidence="2" type="ORF">QJV27_07825</name>
</gene>
<name>A0ABT6Q2D1_9PROT</name>
<accession>A0ABT6Q2D1</accession>
<sequence length="159" mass="18575">MNNEYTPLLFSPISHASTEQYQKLHGTKQFFEVTTHDVRIAIYPFWLSDFSYPQRSLYSWGYHVRVENHRRETIHILKKDWFVIKSNGSKEPLDNALRIKHRPFIKSGEACDFTTSLTLDTPSNIIKGSYTFTNDKKAELLIPIPTFNLDNPNDFSPIH</sequence>
<dbReference type="EMBL" id="JASBAO010000001">
    <property type="protein sequence ID" value="MDI2091277.1"/>
    <property type="molecule type" value="Genomic_DNA"/>
</dbReference>
<dbReference type="RefSeq" id="WP_281448373.1">
    <property type="nucleotide sequence ID" value="NZ_JASBAO010000001.1"/>
</dbReference>
<dbReference type="PANTHER" id="PTHR14289">
    <property type="entry name" value="F-BOX ONLY PROTEIN 3"/>
    <property type="match status" value="1"/>
</dbReference>
<dbReference type="Gene3D" id="2.60.40.1470">
    <property type="entry name" value="ApaG domain"/>
    <property type="match status" value="1"/>
</dbReference>
<organism evidence="2 3">
    <name type="scientific">Commensalibacter oyaizuii</name>
    <dbReference type="NCBI Taxonomy" id="3043873"/>
    <lineage>
        <taxon>Bacteria</taxon>
        <taxon>Pseudomonadati</taxon>
        <taxon>Pseudomonadota</taxon>
        <taxon>Alphaproteobacteria</taxon>
        <taxon>Acetobacterales</taxon>
        <taxon>Acetobacteraceae</taxon>
    </lineage>
</organism>
<dbReference type="InterPro" id="IPR036767">
    <property type="entry name" value="ApaG_sf"/>
</dbReference>
<evidence type="ECO:0000313" key="2">
    <source>
        <dbReference type="EMBL" id="MDI2091277.1"/>
    </source>
</evidence>
<evidence type="ECO:0000313" key="3">
    <source>
        <dbReference type="Proteomes" id="UP001431634"/>
    </source>
</evidence>